<feature type="region of interest" description="Disordered" evidence="1">
    <location>
        <begin position="49"/>
        <end position="70"/>
    </location>
</feature>
<dbReference type="RefSeq" id="WP_100063768.1">
    <property type="nucleotide sequence ID" value="NZ_NUSQ01000026.1"/>
</dbReference>
<feature type="signal peptide" evidence="2">
    <location>
        <begin position="1"/>
        <end position="22"/>
    </location>
</feature>
<evidence type="ECO:0000256" key="2">
    <source>
        <dbReference type="SAM" id="SignalP"/>
    </source>
</evidence>
<name>A0A2B5XHH0_9BACI</name>
<dbReference type="AlphaFoldDB" id="A0A2B5XHH0"/>
<evidence type="ECO:0000256" key="1">
    <source>
        <dbReference type="SAM" id="MobiDB-lite"/>
    </source>
</evidence>
<sequence>MKYKKILMVVPMVMMLSTPAIISPITAFAAENTNSAKLYRNGSFIQLPSQSNTSSDYPQADKNPYKEPDMYITTNTKTKSAGRSDFIKIAEYEDKSTNTSGAYGIKNGQFVCNVTVNGKSETLPVNNEELNKIAQRSDLLTGTQFKQEIRWKRIYNRLQPKSTQNQWSVANTFGITEANTKEFAWSVGGEIAGELGKSDIGKIGAKISASISEKFSTTTTVTKSTTTTVTDTFPVKPENYPYNDYRVAVYQKEEIYTVIPGGNLQKAIKDLEKVMNTISGVHANFSNTSNLTQFIYTTDELRPIVTPN</sequence>
<proteinExistence type="predicted"/>
<reference evidence="3 4" key="1">
    <citation type="submission" date="2017-09" db="EMBL/GenBank/DDBJ databases">
        <title>Large-scale bioinformatics analysis of Bacillus genomes uncovers conserved roles of natural products in bacterial physiology.</title>
        <authorList>
            <consortium name="Agbiome Team Llc"/>
            <person name="Bleich R.M."/>
            <person name="Grubbs K.J."/>
            <person name="Santa Maria K.C."/>
            <person name="Allen S.E."/>
            <person name="Farag S."/>
            <person name="Shank E.A."/>
            <person name="Bowers A."/>
        </authorList>
    </citation>
    <scope>NUCLEOTIDE SEQUENCE [LARGE SCALE GENOMIC DNA]</scope>
    <source>
        <strain evidence="3 4">AFS044250</strain>
    </source>
</reference>
<gene>
    <name evidence="3" type="ORF">COF40_05225</name>
</gene>
<evidence type="ECO:0000313" key="3">
    <source>
        <dbReference type="EMBL" id="PHD72666.1"/>
    </source>
</evidence>
<evidence type="ECO:0000313" key="4">
    <source>
        <dbReference type="Proteomes" id="UP000225997"/>
    </source>
</evidence>
<keyword evidence="2" id="KW-0732">Signal</keyword>
<organism evidence="3 4">
    <name type="scientific">Bacillus toyonensis</name>
    <dbReference type="NCBI Taxonomy" id="155322"/>
    <lineage>
        <taxon>Bacteria</taxon>
        <taxon>Bacillati</taxon>
        <taxon>Bacillota</taxon>
        <taxon>Bacilli</taxon>
        <taxon>Bacillales</taxon>
        <taxon>Bacillaceae</taxon>
        <taxon>Bacillus</taxon>
        <taxon>Bacillus cereus group</taxon>
    </lineage>
</organism>
<feature type="chain" id="PRO_5039493821" evidence="2">
    <location>
        <begin position="23"/>
        <end position="308"/>
    </location>
</feature>
<dbReference type="Proteomes" id="UP000225997">
    <property type="component" value="Unassembled WGS sequence"/>
</dbReference>
<comment type="caution">
    <text evidence="3">The sequence shown here is derived from an EMBL/GenBank/DDBJ whole genome shotgun (WGS) entry which is preliminary data.</text>
</comment>
<accession>A0A2B5XHH0</accession>
<dbReference type="EMBL" id="NUSQ01000026">
    <property type="protein sequence ID" value="PHD72666.1"/>
    <property type="molecule type" value="Genomic_DNA"/>
</dbReference>
<protein>
    <submittedName>
        <fullName evidence="3">Uncharacterized protein</fullName>
    </submittedName>
</protein>